<protein>
    <submittedName>
        <fullName evidence="2">Putative exported protein</fullName>
    </submittedName>
</protein>
<dbReference type="GeneID" id="29776736"/>
<reference evidence="2 3" key="1">
    <citation type="journal article" date="2016" name="Nat. Commun.">
        <title>Genomes of cryptic chimpanzee Plasmodium species reveal key evolutionary events leading to human malaria.</title>
        <authorList>
            <person name="Sundararaman S.A."/>
            <person name="Plenderleith L.J."/>
            <person name="Liu W."/>
            <person name="Loy D.E."/>
            <person name="Learn G.H."/>
            <person name="Li Y."/>
            <person name="Shaw K.S."/>
            <person name="Ayouba A."/>
            <person name="Peeters M."/>
            <person name="Speede S."/>
            <person name="Shaw G.M."/>
            <person name="Bushman F.D."/>
            <person name="Brisson D."/>
            <person name="Rayner J.C."/>
            <person name="Sharp P.M."/>
            <person name="Hahn B.H."/>
        </authorList>
    </citation>
    <scope>NUCLEOTIDE SEQUENCE [LARGE SCALE GENOMIC DNA]</scope>
    <source>
        <strain evidence="2 3">SY75</strain>
    </source>
</reference>
<dbReference type="VEuPathDB" id="PlasmoDB:PGSY75_1038600"/>
<evidence type="ECO:0000313" key="2">
    <source>
        <dbReference type="EMBL" id="KYN99755.1"/>
    </source>
</evidence>
<dbReference type="KEGG" id="pgab:PGSY75_1038600"/>
<organism evidence="2 3">
    <name type="scientific">Plasmodium gaboni</name>
    <dbReference type="NCBI Taxonomy" id="647221"/>
    <lineage>
        <taxon>Eukaryota</taxon>
        <taxon>Sar</taxon>
        <taxon>Alveolata</taxon>
        <taxon>Apicomplexa</taxon>
        <taxon>Aconoidasida</taxon>
        <taxon>Haemosporida</taxon>
        <taxon>Plasmodiidae</taxon>
        <taxon>Plasmodium</taxon>
        <taxon>Plasmodium (Laverania)</taxon>
    </lineage>
</organism>
<dbReference type="Proteomes" id="UP000076004">
    <property type="component" value="Unassembled WGS sequence"/>
</dbReference>
<evidence type="ECO:0000313" key="3">
    <source>
        <dbReference type="Proteomes" id="UP000076004"/>
    </source>
</evidence>
<sequence>MKLKNNYSIKGNISKLYDKKEKAKYLFLRKCINLNRYKNKILISAFFTFILELFIYIFCTYIFVYPNQCKFGNFSNKNTIVPLKSTFNIYRCLNENMKQFEEPYEDISYNVDSYNNYNYTKAQYTDEIHNYYYKEETDNVQYNENPYINTHYHIPYEEVPNLIKNYNYVHENYNMNDENLPYMERHHDIQYNGNKIYLDAFHNKQYLEPHNNNNNKTYHSRLNSDPYFNIEYVNEEYIHLFYDMLYNNNQFIYDFYDLENVHNNIVELPIKDNIHEYQEKIPYNINTYDESDEIHSCDFTDYKKEEKNISIKKLMDEQIRHKINDTMDKHKCTKINKNVEEHEKLNDEENYNMYEKNTSLLRQELEDNFNVFLDKYIKMKNLQKELELIDNDIKLKQYKLYLADFIGLDISNIDEKWSFTQRKESIRELINSYIKQEELNMMKKLLGAKNHYKKTYYDSLCITHKNIKKIKKKNKIKLGVSFALTTATSLLTMFISYWTSPCVFPGIFYLVKTVFLPSY</sequence>
<dbReference type="AlphaFoldDB" id="A0A151LL96"/>
<evidence type="ECO:0000256" key="1">
    <source>
        <dbReference type="SAM" id="Phobius"/>
    </source>
</evidence>
<keyword evidence="1" id="KW-1133">Transmembrane helix</keyword>
<comment type="caution">
    <text evidence="2">The sequence shown here is derived from an EMBL/GenBank/DDBJ whole genome shotgun (WGS) entry which is preliminary data.</text>
</comment>
<feature type="transmembrane region" description="Helical" evidence="1">
    <location>
        <begin position="41"/>
        <end position="64"/>
    </location>
</feature>
<dbReference type="EMBL" id="LVLB01000011">
    <property type="protein sequence ID" value="KYN99755.1"/>
    <property type="molecule type" value="Genomic_DNA"/>
</dbReference>
<dbReference type="RefSeq" id="XP_018641762.1">
    <property type="nucleotide sequence ID" value="XM_018786145.1"/>
</dbReference>
<keyword evidence="1" id="KW-0472">Membrane</keyword>
<proteinExistence type="predicted"/>
<feature type="transmembrane region" description="Helical" evidence="1">
    <location>
        <begin position="478"/>
        <end position="498"/>
    </location>
</feature>
<keyword evidence="1" id="KW-0812">Transmembrane</keyword>
<accession>A0A151LL96</accession>
<gene>
    <name evidence="2" type="ORF">PGSY75_1038600</name>
</gene>
<name>A0A151LL96_9APIC</name>